<dbReference type="SUPFAM" id="SSF56219">
    <property type="entry name" value="DNase I-like"/>
    <property type="match status" value="1"/>
</dbReference>
<keyword evidence="2" id="KW-1185">Reference proteome</keyword>
<dbReference type="EMBL" id="JAVRJZ010000003">
    <property type="protein sequence ID" value="KAK2725208.1"/>
    <property type="molecule type" value="Genomic_DNA"/>
</dbReference>
<dbReference type="InterPro" id="IPR036691">
    <property type="entry name" value="Endo/exonu/phosph_ase_sf"/>
</dbReference>
<evidence type="ECO:0000313" key="1">
    <source>
        <dbReference type="EMBL" id="KAK2725208.1"/>
    </source>
</evidence>
<comment type="caution">
    <text evidence="1">The sequence shown here is derived from an EMBL/GenBank/DDBJ whole genome shotgun (WGS) entry which is preliminary data.</text>
</comment>
<dbReference type="Proteomes" id="UP001187531">
    <property type="component" value="Unassembled WGS sequence"/>
</dbReference>
<sequence length="117" mass="13463">MNCRTLAKQRKKDLFLREINRYNWDAVGLSETHHPVTGEEKLDDVTLILSGRTDRKHRQEVGILLSGKVRRSLIAATPISERLIMIHLKSTPANLTIIQVYATDSSRDDEESEKFYL</sequence>
<dbReference type="AlphaFoldDB" id="A0AA88IBW3"/>
<dbReference type="Gene3D" id="3.60.10.10">
    <property type="entry name" value="Endonuclease/exonuclease/phosphatase"/>
    <property type="match status" value="1"/>
</dbReference>
<protein>
    <submittedName>
        <fullName evidence="1">Uncharacterized protein</fullName>
    </submittedName>
</protein>
<accession>A0AA88IBW3</accession>
<evidence type="ECO:0000313" key="2">
    <source>
        <dbReference type="Proteomes" id="UP001187531"/>
    </source>
</evidence>
<organism evidence="1 2">
    <name type="scientific">Artemia franciscana</name>
    <name type="common">Brine shrimp</name>
    <name type="synonym">Artemia sanfranciscana</name>
    <dbReference type="NCBI Taxonomy" id="6661"/>
    <lineage>
        <taxon>Eukaryota</taxon>
        <taxon>Metazoa</taxon>
        <taxon>Ecdysozoa</taxon>
        <taxon>Arthropoda</taxon>
        <taxon>Crustacea</taxon>
        <taxon>Branchiopoda</taxon>
        <taxon>Anostraca</taxon>
        <taxon>Artemiidae</taxon>
        <taxon>Artemia</taxon>
    </lineage>
</organism>
<proteinExistence type="predicted"/>
<name>A0AA88IBW3_ARTSF</name>
<reference evidence="1" key="1">
    <citation type="submission" date="2023-07" db="EMBL/GenBank/DDBJ databases">
        <title>Chromosome-level genome assembly of Artemia franciscana.</title>
        <authorList>
            <person name="Jo E."/>
        </authorList>
    </citation>
    <scope>NUCLEOTIDE SEQUENCE</scope>
    <source>
        <tissue evidence="1">Whole body</tissue>
    </source>
</reference>
<gene>
    <name evidence="1" type="ORF">QYM36_001603</name>
</gene>